<feature type="compositionally biased region" description="Low complexity" evidence="1">
    <location>
        <begin position="154"/>
        <end position="167"/>
    </location>
</feature>
<feature type="compositionally biased region" description="Basic and acidic residues" evidence="1">
    <location>
        <begin position="207"/>
        <end position="227"/>
    </location>
</feature>
<comment type="caution">
    <text evidence="3">The sequence shown here is derived from an EMBL/GenBank/DDBJ whole genome shotgun (WGS) entry which is preliminary data.</text>
</comment>
<name>A0A3N3ZVN5_9MICC</name>
<organism evidence="3 4">
    <name type="scientific">Kocuria soli</name>
    <dbReference type="NCBI Taxonomy" id="2485125"/>
    <lineage>
        <taxon>Bacteria</taxon>
        <taxon>Bacillati</taxon>
        <taxon>Actinomycetota</taxon>
        <taxon>Actinomycetes</taxon>
        <taxon>Micrococcales</taxon>
        <taxon>Micrococcaceae</taxon>
        <taxon>Kocuria</taxon>
    </lineage>
</organism>
<feature type="compositionally biased region" description="Basic and acidic residues" evidence="1">
    <location>
        <begin position="134"/>
        <end position="147"/>
    </location>
</feature>
<dbReference type="AlphaFoldDB" id="A0A3N3ZVN5"/>
<gene>
    <name evidence="3" type="ORF">EDL96_02450</name>
</gene>
<reference evidence="3 4" key="1">
    <citation type="submission" date="2018-10" db="EMBL/GenBank/DDBJ databases">
        <title>Kocuria sp. M5W7-7, whole genome shotgun sequence.</title>
        <authorList>
            <person name="Tuo L."/>
        </authorList>
    </citation>
    <scope>NUCLEOTIDE SEQUENCE [LARGE SCALE GENOMIC DNA]</scope>
    <source>
        <strain evidence="3 4">M5W7-7</strain>
    </source>
</reference>
<dbReference type="EMBL" id="RKMF01000002">
    <property type="protein sequence ID" value="ROZ64717.1"/>
    <property type="molecule type" value="Genomic_DNA"/>
</dbReference>
<evidence type="ECO:0000313" key="3">
    <source>
        <dbReference type="EMBL" id="ROZ64717.1"/>
    </source>
</evidence>
<protein>
    <submittedName>
        <fullName evidence="3">DUF948 domain-containing protein</fullName>
    </submittedName>
</protein>
<dbReference type="Proteomes" id="UP000270616">
    <property type="component" value="Unassembled WGS sequence"/>
</dbReference>
<sequence length="257" mass="27355">MTGGDIAGLIAAGVFAVLVALLAVPIIKLGKVFDELRLWIRDLNSETEPLIDEVVRTVATTNSQLAKVDGITDNVSDASANVSAMTSLVASTVGQPIIKVAAFSSGVRRAFSPEAARLRREETHRMRAAAAAEAAREEAADVVHRSEQPTTRSDAAAEAPTDAPAADDVPDASTGKWWEGTEWDQNPGADGAGARDAETDSEAVEDQQARDMEDHDVIDVEYSRADSTDAATEQPERAGAGADRPTNRAPRHREEDR</sequence>
<keyword evidence="4" id="KW-1185">Reference proteome</keyword>
<proteinExistence type="predicted"/>
<accession>A0A3N3ZVN5</accession>
<dbReference type="InterPro" id="IPR009293">
    <property type="entry name" value="UPF0478"/>
</dbReference>
<feature type="region of interest" description="Disordered" evidence="1">
    <location>
        <begin position="131"/>
        <end position="257"/>
    </location>
</feature>
<keyword evidence="2" id="KW-0472">Membrane</keyword>
<evidence type="ECO:0000313" key="4">
    <source>
        <dbReference type="Proteomes" id="UP000270616"/>
    </source>
</evidence>
<feature type="transmembrane region" description="Helical" evidence="2">
    <location>
        <begin position="6"/>
        <end position="27"/>
    </location>
</feature>
<evidence type="ECO:0000256" key="2">
    <source>
        <dbReference type="SAM" id="Phobius"/>
    </source>
</evidence>
<dbReference type="OrthoDB" id="3237344at2"/>
<keyword evidence="2" id="KW-1133">Transmembrane helix</keyword>
<dbReference type="Pfam" id="PF06103">
    <property type="entry name" value="DUF948"/>
    <property type="match status" value="1"/>
</dbReference>
<evidence type="ECO:0000256" key="1">
    <source>
        <dbReference type="SAM" id="MobiDB-lite"/>
    </source>
</evidence>
<keyword evidence="2" id="KW-0812">Transmembrane</keyword>